<keyword evidence="9" id="KW-1185">Reference proteome</keyword>
<dbReference type="EMBL" id="JAVDXX010000001">
    <property type="protein sequence ID" value="MDR7294329.1"/>
    <property type="molecule type" value="Genomic_DNA"/>
</dbReference>
<gene>
    <name evidence="8" type="ORF">J2S67_001597</name>
</gene>
<evidence type="ECO:0000256" key="7">
    <source>
        <dbReference type="SAM" id="Phobius"/>
    </source>
</evidence>
<evidence type="ECO:0000256" key="5">
    <source>
        <dbReference type="ARBA" id="ARBA00022989"/>
    </source>
</evidence>
<evidence type="ECO:0000256" key="4">
    <source>
        <dbReference type="ARBA" id="ARBA00022692"/>
    </source>
</evidence>
<evidence type="ECO:0000256" key="1">
    <source>
        <dbReference type="ARBA" id="ARBA00004651"/>
    </source>
</evidence>
<dbReference type="Pfam" id="PF04226">
    <property type="entry name" value="Transgly_assoc"/>
    <property type="match status" value="1"/>
</dbReference>
<proteinExistence type="inferred from homology"/>
<dbReference type="InterPro" id="IPR007341">
    <property type="entry name" value="Transgly_assoc"/>
</dbReference>
<dbReference type="PANTHER" id="PTHR33884:SF3">
    <property type="entry name" value="UPF0410 PROTEIN YMGE"/>
    <property type="match status" value="1"/>
</dbReference>
<keyword evidence="5 7" id="KW-1133">Transmembrane helix</keyword>
<dbReference type="Proteomes" id="UP001180715">
    <property type="component" value="Unassembled WGS sequence"/>
</dbReference>
<evidence type="ECO:0000313" key="8">
    <source>
        <dbReference type="EMBL" id="MDR7294329.1"/>
    </source>
</evidence>
<accession>A0ABU1Z140</accession>
<protein>
    <submittedName>
        <fullName evidence="8">Membrane protein YeaQ/YmgE (Transglycosylase-associated protein family)</fullName>
    </submittedName>
</protein>
<reference evidence="8" key="1">
    <citation type="submission" date="2023-07" db="EMBL/GenBank/DDBJ databases">
        <title>Sequencing the genomes of 1000 actinobacteria strains.</title>
        <authorList>
            <person name="Klenk H.-P."/>
        </authorList>
    </citation>
    <scope>NUCLEOTIDE SEQUENCE</scope>
    <source>
        <strain evidence="8">DSM 13068</strain>
    </source>
</reference>
<evidence type="ECO:0000313" key="9">
    <source>
        <dbReference type="Proteomes" id="UP001180715"/>
    </source>
</evidence>
<comment type="similarity">
    <text evidence="2">Belongs to the UPF0410 family.</text>
</comment>
<organism evidence="8 9">
    <name type="scientific">Pseudoglutamicibacter albus</name>
    <dbReference type="NCBI Taxonomy" id="98671"/>
    <lineage>
        <taxon>Bacteria</taxon>
        <taxon>Bacillati</taxon>
        <taxon>Actinomycetota</taxon>
        <taxon>Actinomycetes</taxon>
        <taxon>Micrococcales</taxon>
        <taxon>Micrococcaceae</taxon>
        <taxon>Pseudoglutamicibacter</taxon>
    </lineage>
</organism>
<keyword evidence="4 7" id="KW-0812">Transmembrane</keyword>
<comment type="caution">
    <text evidence="8">The sequence shown here is derived from an EMBL/GenBank/DDBJ whole genome shotgun (WGS) entry which is preliminary data.</text>
</comment>
<evidence type="ECO:0000256" key="3">
    <source>
        <dbReference type="ARBA" id="ARBA00022475"/>
    </source>
</evidence>
<dbReference type="RefSeq" id="WP_310247979.1">
    <property type="nucleotide sequence ID" value="NZ_JAVDXX010000001.1"/>
</dbReference>
<evidence type="ECO:0000256" key="6">
    <source>
        <dbReference type="ARBA" id="ARBA00023136"/>
    </source>
</evidence>
<name>A0ABU1Z140_9MICC</name>
<keyword evidence="3" id="KW-1003">Cell membrane</keyword>
<sequence length="89" mass="8834">MALGILGWILVGLIAGAIGKAIMGDSMGIIPTLVVGVVGGLLGGWLGSVIFGKGTGGFFELSTWICAIAGTCILLGILGIFSRGSARAK</sequence>
<dbReference type="PANTHER" id="PTHR33884">
    <property type="entry name" value="UPF0410 PROTEIN YMGE"/>
    <property type="match status" value="1"/>
</dbReference>
<comment type="subcellular location">
    <subcellularLocation>
        <location evidence="1">Cell membrane</location>
        <topology evidence="1">Multi-pass membrane protein</topology>
    </subcellularLocation>
</comment>
<feature type="transmembrane region" description="Helical" evidence="7">
    <location>
        <begin position="58"/>
        <end position="81"/>
    </location>
</feature>
<keyword evidence="6 7" id="KW-0472">Membrane</keyword>
<feature type="transmembrane region" description="Helical" evidence="7">
    <location>
        <begin position="29"/>
        <end position="51"/>
    </location>
</feature>
<evidence type="ECO:0000256" key="2">
    <source>
        <dbReference type="ARBA" id="ARBA00011006"/>
    </source>
</evidence>